<dbReference type="Pfam" id="PF00295">
    <property type="entry name" value="Glyco_hydro_28"/>
    <property type="match status" value="1"/>
</dbReference>
<keyword evidence="10 15" id="KW-0326">Glycosidase</keyword>
<evidence type="ECO:0000256" key="15">
    <source>
        <dbReference type="RuleBase" id="RU361169"/>
    </source>
</evidence>
<keyword evidence="8" id="KW-1015">Disulfide bond</keyword>
<dbReference type="InterPro" id="IPR050434">
    <property type="entry name" value="Glycosyl_hydrlase_28"/>
</dbReference>
<sequence length="369" mass="39287">MNFCFAVLQLAFAVSARFRSNHKAIKTLNLEPFADLTSACSVTTWVDLDACLKTTNIIINNLAVPAGKTLDLTSLRPGTHIAFEGSTTFGSASWAGPLISIAGYNIQVTGTGILDGEGAQLWDGKGSNGGKQKPGFFQTINLRYSSINGITVRNSPAQVFQIYQSDHVTISGVTIDNRAGSLLARNTDGFITGSSQHVTISHCVIFNQDDCVAIVSGSDILITNLYCDGGHGLSIGSIGGKRNNVVRNVRFEHSTVINSQNAARIKTNYGTIGSVTNATWTDIILSNISNYGIDIQQNYLNDGSKRKPTNGVNITDITMHNITGTVQNKAIPVYILCGTGSCSNFKFDQINIRGGSHSSCNIPVPGSGC</sequence>
<evidence type="ECO:0000256" key="2">
    <source>
        <dbReference type="ARBA" id="ARBA00008834"/>
    </source>
</evidence>
<evidence type="ECO:0000256" key="8">
    <source>
        <dbReference type="ARBA" id="ARBA00023157"/>
    </source>
</evidence>
<feature type="chain" id="PRO_5012256639" description="endo-polygalacturonase" evidence="16">
    <location>
        <begin position="17"/>
        <end position="369"/>
    </location>
</feature>
<keyword evidence="9" id="KW-0325">Glycoprotein</keyword>
<evidence type="ECO:0000256" key="6">
    <source>
        <dbReference type="ARBA" id="ARBA00022737"/>
    </source>
</evidence>
<proteinExistence type="inferred from homology"/>
<feature type="active site" evidence="14">
    <location>
        <position position="231"/>
    </location>
</feature>
<evidence type="ECO:0000256" key="13">
    <source>
        <dbReference type="ARBA" id="ARBA00037707"/>
    </source>
</evidence>
<evidence type="ECO:0000256" key="7">
    <source>
        <dbReference type="ARBA" id="ARBA00022801"/>
    </source>
</evidence>
<evidence type="ECO:0000256" key="3">
    <source>
        <dbReference type="ARBA" id="ARBA00012736"/>
    </source>
</evidence>
<dbReference type="PANTHER" id="PTHR31884:SF9">
    <property type="entry name" value="ENDOPOLYGALACTURONASE D-RELATED"/>
    <property type="match status" value="1"/>
</dbReference>
<dbReference type="SUPFAM" id="SSF51126">
    <property type="entry name" value="Pectin lyase-like"/>
    <property type="match status" value="1"/>
</dbReference>
<evidence type="ECO:0000256" key="12">
    <source>
        <dbReference type="ARBA" id="ARBA00034074"/>
    </source>
</evidence>
<keyword evidence="7 15" id="KW-0378">Hydrolase</keyword>
<gene>
    <name evidence="17" type="ORF">NEOLI_004409</name>
</gene>
<evidence type="ECO:0000256" key="4">
    <source>
        <dbReference type="ARBA" id="ARBA00022525"/>
    </source>
</evidence>
<evidence type="ECO:0000313" key="17">
    <source>
        <dbReference type="EMBL" id="OLL21747.1"/>
    </source>
</evidence>
<evidence type="ECO:0000256" key="11">
    <source>
        <dbReference type="ARBA" id="ARBA00023316"/>
    </source>
</evidence>
<dbReference type="InterPro" id="IPR011050">
    <property type="entry name" value="Pectin_lyase_fold/virulence"/>
</dbReference>
<dbReference type="InterPro" id="IPR000743">
    <property type="entry name" value="Glyco_hydro_28"/>
</dbReference>
<evidence type="ECO:0000256" key="16">
    <source>
        <dbReference type="SAM" id="SignalP"/>
    </source>
</evidence>
<dbReference type="AlphaFoldDB" id="A0A1U7LGH1"/>
<dbReference type="EMBL" id="LXFE01004345">
    <property type="protein sequence ID" value="OLL21747.1"/>
    <property type="molecule type" value="Genomic_DNA"/>
</dbReference>
<dbReference type="GO" id="GO:0045490">
    <property type="term" value="P:pectin catabolic process"/>
    <property type="evidence" value="ECO:0007669"/>
    <property type="project" value="TreeGrafter"/>
</dbReference>
<dbReference type="GO" id="GO:0004650">
    <property type="term" value="F:polygalacturonase activity"/>
    <property type="evidence" value="ECO:0007669"/>
    <property type="project" value="UniProtKB-EC"/>
</dbReference>
<dbReference type="InterPro" id="IPR012334">
    <property type="entry name" value="Pectin_lyas_fold"/>
</dbReference>
<evidence type="ECO:0000256" key="10">
    <source>
        <dbReference type="ARBA" id="ARBA00023295"/>
    </source>
</evidence>
<dbReference type="PROSITE" id="PS00502">
    <property type="entry name" value="POLYGALACTURONASE"/>
    <property type="match status" value="1"/>
</dbReference>
<keyword evidence="5 16" id="KW-0732">Signal</keyword>
<keyword evidence="18" id="KW-1185">Reference proteome</keyword>
<dbReference type="Proteomes" id="UP000186594">
    <property type="component" value="Unassembled WGS sequence"/>
</dbReference>
<protein>
    <recommendedName>
        <fullName evidence="3">endo-polygalacturonase</fullName>
        <ecNumber evidence="3">3.2.1.15</ecNumber>
    </recommendedName>
</protein>
<keyword evidence="4" id="KW-0964">Secreted</keyword>
<dbReference type="InterPro" id="IPR006626">
    <property type="entry name" value="PbH1"/>
</dbReference>
<dbReference type="Gene3D" id="2.160.20.10">
    <property type="entry name" value="Single-stranded right-handed beta-helix, Pectin lyase-like"/>
    <property type="match status" value="1"/>
</dbReference>
<name>A0A1U7LGH1_NEOID</name>
<evidence type="ECO:0000256" key="9">
    <source>
        <dbReference type="ARBA" id="ARBA00023180"/>
    </source>
</evidence>
<evidence type="ECO:0000256" key="14">
    <source>
        <dbReference type="PROSITE-ProRule" id="PRU10052"/>
    </source>
</evidence>
<accession>A0A1U7LGH1</accession>
<dbReference type="OMA" id="GYCHGGH"/>
<comment type="catalytic activity">
    <reaction evidence="12">
        <text>(1,4-alpha-D-galacturonosyl)n+m + H2O = (1,4-alpha-D-galacturonosyl)n + (1,4-alpha-D-galacturonosyl)m.</text>
        <dbReference type="EC" id="3.2.1.15"/>
    </reaction>
</comment>
<dbReference type="OrthoDB" id="1546079at2759"/>
<dbReference type="PANTHER" id="PTHR31884">
    <property type="entry name" value="POLYGALACTURONASE"/>
    <property type="match status" value="1"/>
</dbReference>
<dbReference type="STRING" id="1198029.A0A1U7LGH1"/>
<comment type="function">
    <text evidence="13">Involved in maceration and soft-rotting of plant tissue. Hydrolyzes the 1,4-alpha glycosidic bonds of de-esterified pectate in the smooth region of the plant cell wall.</text>
</comment>
<evidence type="ECO:0000256" key="1">
    <source>
        <dbReference type="ARBA" id="ARBA00004613"/>
    </source>
</evidence>
<dbReference type="FunFam" id="2.160.20.10:FF:000002">
    <property type="entry name" value="Endopolygalacturonase D"/>
    <property type="match status" value="1"/>
</dbReference>
<dbReference type="GO" id="GO:0071555">
    <property type="term" value="P:cell wall organization"/>
    <property type="evidence" value="ECO:0007669"/>
    <property type="project" value="UniProtKB-KW"/>
</dbReference>
<keyword evidence="6" id="KW-0677">Repeat</keyword>
<dbReference type="GO" id="GO:0005576">
    <property type="term" value="C:extracellular region"/>
    <property type="evidence" value="ECO:0007669"/>
    <property type="project" value="UniProtKB-SubCell"/>
</dbReference>
<dbReference type="SMART" id="SM00710">
    <property type="entry name" value="PbH1"/>
    <property type="match status" value="7"/>
</dbReference>
<dbReference type="EC" id="3.2.1.15" evidence="3"/>
<feature type="signal peptide" evidence="16">
    <location>
        <begin position="1"/>
        <end position="16"/>
    </location>
</feature>
<comment type="similarity">
    <text evidence="2 15">Belongs to the glycosyl hydrolase 28 family.</text>
</comment>
<evidence type="ECO:0000313" key="18">
    <source>
        <dbReference type="Proteomes" id="UP000186594"/>
    </source>
</evidence>
<evidence type="ECO:0000256" key="5">
    <source>
        <dbReference type="ARBA" id="ARBA00022729"/>
    </source>
</evidence>
<organism evidence="17 18">
    <name type="scientific">Neolecta irregularis (strain DAH-3)</name>
    <dbReference type="NCBI Taxonomy" id="1198029"/>
    <lineage>
        <taxon>Eukaryota</taxon>
        <taxon>Fungi</taxon>
        <taxon>Dikarya</taxon>
        <taxon>Ascomycota</taxon>
        <taxon>Taphrinomycotina</taxon>
        <taxon>Neolectales</taxon>
        <taxon>Neolectaceae</taxon>
        <taxon>Neolecta</taxon>
    </lineage>
</organism>
<comment type="subcellular location">
    <subcellularLocation>
        <location evidence="1">Secreted</location>
    </subcellularLocation>
</comment>
<comment type="caution">
    <text evidence="17">The sequence shown here is derived from an EMBL/GenBank/DDBJ whole genome shotgun (WGS) entry which is preliminary data.</text>
</comment>
<keyword evidence="11" id="KW-0961">Cell wall biogenesis/degradation</keyword>
<reference evidence="17 18" key="1">
    <citation type="submission" date="2016-04" db="EMBL/GenBank/DDBJ databases">
        <title>Evolutionary innovation and constraint leading to complex multicellularity in the Ascomycota.</title>
        <authorList>
            <person name="Cisse O."/>
            <person name="Nguyen A."/>
            <person name="Hewitt D.A."/>
            <person name="Jedd G."/>
            <person name="Stajich J.E."/>
        </authorList>
    </citation>
    <scope>NUCLEOTIDE SEQUENCE [LARGE SCALE GENOMIC DNA]</scope>
    <source>
        <strain evidence="17 18">DAH-3</strain>
    </source>
</reference>